<dbReference type="CDD" id="cd02440">
    <property type="entry name" value="AdoMet_MTases"/>
    <property type="match status" value="1"/>
</dbReference>
<dbReference type="NCBIfam" id="TIGR00095">
    <property type="entry name" value="16S rRNA (guanine(966)-N(2))-methyltransferase RsmD"/>
    <property type="match status" value="1"/>
</dbReference>
<dbReference type="Pfam" id="PF03602">
    <property type="entry name" value="Cons_hypoth95"/>
    <property type="match status" value="1"/>
</dbReference>
<dbReference type="InterPro" id="IPR029063">
    <property type="entry name" value="SAM-dependent_MTases_sf"/>
</dbReference>
<dbReference type="SUPFAM" id="SSF53335">
    <property type="entry name" value="S-adenosyl-L-methionine-dependent methyltransferases"/>
    <property type="match status" value="1"/>
</dbReference>
<dbReference type="RefSeq" id="WP_015006608.1">
    <property type="nucleotide sequence ID" value="NZ_JBLHXE010000002.1"/>
</dbReference>
<organism evidence="9 10">
    <name type="scientific">Cycloclasticus pugetii</name>
    <dbReference type="NCBI Taxonomy" id="34068"/>
    <lineage>
        <taxon>Bacteria</taxon>
        <taxon>Pseudomonadati</taxon>
        <taxon>Pseudomonadota</taxon>
        <taxon>Gammaproteobacteria</taxon>
        <taxon>Thiotrichales</taxon>
        <taxon>Piscirickettsiaceae</taxon>
        <taxon>Cycloclasticus</taxon>
    </lineage>
</organism>
<comment type="similarity">
    <text evidence="2 8">Belongs to the methyltransferase superfamily. RsmD family.</text>
</comment>
<protein>
    <recommendedName>
        <fullName evidence="4 8">Ribosomal RNA small subunit methyltransferase D</fullName>
        <ecNumber evidence="3 8">2.1.1.171</ecNumber>
    </recommendedName>
</protein>
<evidence type="ECO:0000256" key="7">
    <source>
        <dbReference type="ARBA" id="ARBA00048326"/>
    </source>
</evidence>
<proteinExistence type="inferred from homology"/>
<keyword evidence="8" id="KW-0949">S-adenosyl-L-methionine</keyword>
<evidence type="ECO:0000313" key="9">
    <source>
        <dbReference type="EMBL" id="EPD12794.1"/>
    </source>
</evidence>
<keyword evidence="5 8" id="KW-0489">Methyltransferase</keyword>
<evidence type="ECO:0000256" key="2">
    <source>
        <dbReference type="ARBA" id="ARBA00005269"/>
    </source>
</evidence>
<dbReference type="PANTHER" id="PTHR43542">
    <property type="entry name" value="METHYLTRANSFERASE"/>
    <property type="match status" value="1"/>
</dbReference>
<evidence type="ECO:0000256" key="4">
    <source>
        <dbReference type="ARBA" id="ARBA00013682"/>
    </source>
</evidence>
<evidence type="ECO:0000256" key="3">
    <source>
        <dbReference type="ARBA" id="ARBA00012141"/>
    </source>
</evidence>
<dbReference type="InterPro" id="IPR004398">
    <property type="entry name" value="RNA_MeTrfase_RsmD"/>
</dbReference>
<evidence type="ECO:0000313" key="10">
    <source>
        <dbReference type="Proteomes" id="UP000015462"/>
    </source>
</evidence>
<sequence>MAAKGNRVRIIGGQWRGRKLEFPSIDGLRPTTDPIRETLFNWLQPYLPQANCLDLYAGSGALGFEAASRGARSVLMVEKDIKAIKALRTNKELIKADNIQLMQRMALDVLNDKRKQTDALFDVVFLDPPFKQGELSECVKRLEESGCLSDDAVIYLECENALNLDFLPKNWTEHRQKKTGQVAYYLYHREAND</sequence>
<evidence type="ECO:0000256" key="8">
    <source>
        <dbReference type="PIRNR" id="PIRNR004553"/>
    </source>
</evidence>
<dbReference type="Gene3D" id="3.40.50.150">
    <property type="entry name" value="Vaccinia Virus protein VP39"/>
    <property type="match status" value="1"/>
</dbReference>
<comment type="function">
    <text evidence="1 8">Specifically methylates the guanine in position 966 of 16S rRNA in the assembled 30S particle.</text>
</comment>
<reference evidence="9 10" key="1">
    <citation type="journal article" date="2013" name="Genome Announc.">
        <title>Genome Sequence of the Pyrene- and Fluoranthene-Degrading Bacterium Cycloclasticus sp. Strain PY97M.</title>
        <authorList>
            <person name="Cui Z."/>
            <person name="Xu G."/>
            <person name="Li Q."/>
            <person name="Gao W."/>
            <person name="Zheng L."/>
        </authorList>
    </citation>
    <scope>NUCLEOTIDE SEQUENCE [LARGE SCALE GENOMIC DNA]</scope>
    <source>
        <strain evidence="9 10">PY97M</strain>
    </source>
</reference>
<dbReference type="AlphaFoldDB" id="A0AB33Z0A7"/>
<keyword evidence="6 8" id="KW-0808">Transferase</keyword>
<dbReference type="EC" id="2.1.1.171" evidence="3 8"/>
<evidence type="ECO:0000256" key="6">
    <source>
        <dbReference type="ARBA" id="ARBA00022679"/>
    </source>
</evidence>
<dbReference type="InterPro" id="IPR002052">
    <property type="entry name" value="DNA_methylase_N6_adenine_CS"/>
</dbReference>
<comment type="caution">
    <text evidence="9">The sequence shown here is derived from an EMBL/GenBank/DDBJ whole genome shotgun (WGS) entry which is preliminary data.</text>
</comment>
<accession>A0AB33Z0A7</accession>
<dbReference type="EMBL" id="ASHL01000006">
    <property type="protein sequence ID" value="EPD12794.1"/>
    <property type="molecule type" value="Genomic_DNA"/>
</dbReference>
<gene>
    <name evidence="9" type="ORF">L196_07991</name>
</gene>
<keyword evidence="10" id="KW-1185">Reference proteome</keyword>
<evidence type="ECO:0000256" key="1">
    <source>
        <dbReference type="ARBA" id="ARBA00002649"/>
    </source>
</evidence>
<dbReference type="PANTHER" id="PTHR43542:SF1">
    <property type="entry name" value="METHYLTRANSFERASE"/>
    <property type="match status" value="1"/>
</dbReference>
<dbReference type="GO" id="GO:0052913">
    <property type="term" value="F:16S rRNA (guanine(966)-N(2))-methyltransferase activity"/>
    <property type="evidence" value="ECO:0007669"/>
    <property type="project" value="UniProtKB-EC"/>
</dbReference>
<dbReference type="PIRSF" id="PIRSF004553">
    <property type="entry name" value="CHP00095"/>
    <property type="match status" value="1"/>
</dbReference>
<name>A0AB33Z0A7_9GAMM</name>
<comment type="catalytic activity">
    <reaction evidence="7 8">
        <text>guanosine(966) in 16S rRNA + S-adenosyl-L-methionine = N(2)-methylguanosine(966) in 16S rRNA + S-adenosyl-L-homocysteine + H(+)</text>
        <dbReference type="Rhea" id="RHEA:23548"/>
        <dbReference type="Rhea" id="RHEA-COMP:10211"/>
        <dbReference type="Rhea" id="RHEA-COMP:10212"/>
        <dbReference type="ChEBI" id="CHEBI:15378"/>
        <dbReference type="ChEBI" id="CHEBI:57856"/>
        <dbReference type="ChEBI" id="CHEBI:59789"/>
        <dbReference type="ChEBI" id="CHEBI:74269"/>
        <dbReference type="ChEBI" id="CHEBI:74481"/>
        <dbReference type="EC" id="2.1.1.171"/>
    </reaction>
</comment>
<dbReference type="GO" id="GO:0003676">
    <property type="term" value="F:nucleic acid binding"/>
    <property type="evidence" value="ECO:0007669"/>
    <property type="project" value="InterPro"/>
</dbReference>
<keyword evidence="8" id="KW-0698">rRNA processing</keyword>
<dbReference type="PROSITE" id="PS00092">
    <property type="entry name" value="N6_MTASE"/>
    <property type="match status" value="1"/>
</dbReference>
<evidence type="ECO:0000256" key="5">
    <source>
        <dbReference type="ARBA" id="ARBA00022603"/>
    </source>
</evidence>
<dbReference type="Proteomes" id="UP000015462">
    <property type="component" value="Unassembled WGS sequence"/>
</dbReference>